<feature type="compositionally biased region" description="Acidic residues" evidence="1">
    <location>
        <begin position="195"/>
        <end position="205"/>
    </location>
</feature>
<dbReference type="GO" id="GO:0050863">
    <property type="term" value="P:regulation of T cell activation"/>
    <property type="evidence" value="ECO:0007669"/>
    <property type="project" value="TreeGrafter"/>
</dbReference>
<feature type="signal peptide" evidence="2">
    <location>
        <begin position="1"/>
        <end position="30"/>
    </location>
</feature>
<dbReference type="GO" id="GO:0035556">
    <property type="term" value="P:intracellular signal transduction"/>
    <property type="evidence" value="ECO:0007669"/>
    <property type="project" value="TreeGrafter"/>
</dbReference>
<dbReference type="GO" id="GO:0006955">
    <property type="term" value="P:immune response"/>
    <property type="evidence" value="ECO:0007669"/>
    <property type="project" value="TreeGrafter"/>
</dbReference>
<protein>
    <submittedName>
        <fullName evidence="3">Linker for activation of T-cells family member 1</fullName>
    </submittedName>
</protein>
<dbReference type="Pfam" id="PF15234">
    <property type="entry name" value="LAT"/>
    <property type="match status" value="2"/>
</dbReference>
<dbReference type="AlphaFoldDB" id="L5MAL8"/>
<evidence type="ECO:0000313" key="3">
    <source>
        <dbReference type="EMBL" id="ELK35421.1"/>
    </source>
</evidence>
<sequence>MEAAVLLPAVLGLLLLPLLAVLLTALCVRCRELPDTYAYDSAVPDSLPRSIMIKRPPNSVASYENEGASGPPGPWAGRLGPARAALTPCPSSEPACEDEDDEEDYHNEGYLVVLPDTVPATATATCTAVPAAAAPSNPGPRDSAFSMESGEDYVNVPESEESADASLDGSREYVNVSQDLQPTVRTESATLVSQEAEEEEEEGAPDYENLQELQ</sequence>
<reference evidence="4" key="1">
    <citation type="journal article" date="2013" name="Science">
        <title>Comparative analysis of bat genomes provides insight into the evolution of flight and immunity.</title>
        <authorList>
            <person name="Zhang G."/>
            <person name="Cowled C."/>
            <person name="Shi Z."/>
            <person name="Huang Z."/>
            <person name="Bishop-Lilly K.A."/>
            <person name="Fang X."/>
            <person name="Wynne J.W."/>
            <person name="Xiong Z."/>
            <person name="Baker M.L."/>
            <person name="Zhao W."/>
            <person name="Tachedjian M."/>
            <person name="Zhu Y."/>
            <person name="Zhou P."/>
            <person name="Jiang X."/>
            <person name="Ng J."/>
            <person name="Yang L."/>
            <person name="Wu L."/>
            <person name="Xiao J."/>
            <person name="Feng Y."/>
            <person name="Chen Y."/>
            <person name="Sun X."/>
            <person name="Zhang Y."/>
            <person name="Marsh G.A."/>
            <person name="Crameri G."/>
            <person name="Broder C.C."/>
            <person name="Frey K.G."/>
            <person name="Wang L.F."/>
            <person name="Wang J."/>
        </authorList>
    </citation>
    <scope>NUCLEOTIDE SEQUENCE [LARGE SCALE GENOMIC DNA]</scope>
</reference>
<dbReference type="PANTHER" id="PTHR15586">
    <property type="entry name" value="LINKER FOR ACTIVATION OF T-CELLS FAMILY MEMBER 1"/>
    <property type="match status" value="1"/>
</dbReference>
<accession>L5MAL8</accession>
<dbReference type="InterPro" id="IPR008359">
    <property type="entry name" value="Linker_for_activat_Tcells_prot"/>
</dbReference>
<dbReference type="EMBL" id="KB102349">
    <property type="protein sequence ID" value="ELK35421.1"/>
    <property type="molecule type" value="Genomic_DNA"/>
</dbReference>
<evidence type="ECO:0000256" key="2">
    <source>
        <dbReference type="SAM" id="SignalP"/>
    </source>
</evidence>
<dbReference type="GO" id="GO:0006954">
    <property type="term" value="P:inflammatory response"/>
    <property type="evidence" value="ECO:0007669"/>
    <property type="project" value="TreeGrafter"/>
</dbReference>
<feature type="compositionally biased region" description="Polar residues" evidence="1">
    <location>
        <begin position="175"/>
        <end position="193"/>
    </location>
</feature>
<gene>
    <name evidence="3" type="ORF">MDA_GLEAN10007326</name>
</gene>
<organism evidence="3 4">
    <name type="scientific">Myotis davidii</name>
    <name type="common">David's myotis</name>
    <dbReference type="NCBI Taxonomy" id="225400"/>
    <lineage>
        <taxon>Eukaryota</taxon>
        <taxon>Metazoa</taxon>
        <taxon>Chordata</taxon>
        <taxon>Craniata</taxon>
        <taxon>Vertebrata</taxon>
        <taxon>Euteleostomi</taxon>
        <taxon>Mammalia</taxon>
        <taxon>Eutheria</taxon>
        <taxon>Laurasiatheria</taxon>
        <taxon>Chiroptera</taxon>
        <taxon>Yangochiroptera</taxon>
        <taxon>Vespertilionidae</taxon>
        <taxon>Myotis</taxon>
    </lineage>
</organism>
<evidence type="ECO:0000313" key="4">
    <source>
        <dbReference type="Proteomes" id="UP000010556"/>
    </source>
</evidence>
<keyword evidence="4" id="KW-1185">Reference proteome</keyword>
<name>L5MAL8_MYODS</name>
<feature type="region of interest" description="Disordered" evidence="1">
    <location>
        <begin position="131"/>
        <end position="214"/>
    </location>
</feature>
<proteinExistence type="predicted"/>
<feature type="chain" id="PRO_5003971019" evidence="2">
    <location>
        <begin position="31"/>
        <end position="214"/>
    </location>
</feature>
<dbReference type="Proteomes" id="UP000010556">
    <property type="component" value="Unassembled WGS sequence"/>
</dbReference>
<dbReference type="GO" id="GO:0019901">
    <property type="term" value="F:protein kinase binding"/>
    <property type="evidence" value="ECO:0007669"/>
    <property type="project" value="TreeGrafter"/>
</dbReference>
<dbReference type="GO" id="GO:0001772">
    <property type="term" value="C:immunological synapse"/>
    <property type="evidence" value="ECO:0007669"/>
    <property type="project" value="TreeGrafter"/>
</dbReference>
<evidence type="ECO:0000256" key="1">
    <source>
        <dbReference type="SAM" id="MobiDB-lite"/>
    </source>
</evidence>
<dbReference type="PANTHER" id="PTHR15586:SF0">
    <property type="entry name" value="LINKER FOR ACTIVATION OF T-CELLS FAMILY MEMBER 1"/>
    <property type="match status" value="1"/>
</dbReference>
<keyword evidence="2" id="KW-0732">Signal</keyword>